<dbReference type="EMBL" id="OBEI01000006">
    <property type="protein sequence ID" value="SNZ09137.1"/>
    <property type="molecule type" value="Genomic_DNA"/>
</dbReference>
<accession>A0A285NJJ8</accession>
<reference evidence="2" key="1">
    <citation type="submission" date="2017-09" db="EMBL/GenBank/DDBJ databases">
        <authorList>
            <person name="Varghese N."/>
            <person name="Submissions S."/>
        </authorList>
    </citation>
    <scope>NUCLEOTIDE SEQUENCE [LARGE SCALE GENOMIC DNA]</scope>
    <source>
        <strain evidence="2">DSM 15103</strain>
    </source>
</reference>
<gene>
    <name evidence="1" type="ORF">SAMN06265182_1487</name>
</gene>
<protein>
    <submittedName>
        <fullName evidence="1">Uncharacterized protein</fullName>
    </submittedName>
</protein>
<evidence type="ECO:0000313" key="1">
    <source>
        <dbReference type="EMBL" id="SNZ09137.1"/>
    </source>
</evidence>
<keyword evidence="2" id="KW-1185">Reference proteome</keyword>
<dbReference type="RefSeq" id="WP_097000652.1">
    <property type="nucleotide sequence ID" value="NZ_OBEI01000006.1"/>
</dbReference>
<sequence>MLENLLKSIKDTLFTEEEIIGSYKEGVLVAVNVCAVSVLSKLLLTGSQEKLISSTKKKKYRPMVVIEKNNIYMEVLFLSTNRKYHTFDEIIFDISRCNFFAKNCFGINPREECYIFSKSYKQNYKGTKIKHRRIFHLPLELIIKLERYEKLPNFKRLKNICQIKEGDVLIKKCATCDTQYLTEISKYIQGEG</sequence>
<dbReference type="OrthoDB" id="9936997at2"/>
<organism evidence="1 2">
    <name type="scientific">Persephonella hydrogeniphila</name>
    <dbReference type="NCBI Taxonomy" id="198703"/>
    <lineage>
        <taxon>Bacteria</taxon>
        <taxon>Pseudomonadati</taxon>
        <taxon>Aquificota</taxon>
        <taxon>Aquificia</taxon>
        <taxon>Aquificales</taxon>
        <taxon>Hydrogenothermaceae</taxon>
        <taxon>Persephonella</taxon>
    </lineage>
</organism>
<proteinExistence type="predicted"/>
<evidence type="ECO:0000313" key="2">
    <source>
        <dbReference type="Proteomes" id="UP000219036"/>
    </source>
</evidence>
<name>A0A285NJJ8_9AQUI</name>
<dbReference type="AlphaFoldDB" id="A0A285NJJ8"/>
<dbReference type="Proteomes" id="UP000219036">
    <property type="component" value="Unassembled WGS sequence"/>
</dbReference>